<proteinExistence type="predicted"/>
<sequence length="196" mass="21428">MSAYVLDSTGAEKEKELSASSGWPQVHKLKDDCSCSIGLLDRSNEREVAVIHSVLQHEIEVGTYPQSPPMDQSAFLAYYCSHTVLVARDSVTNKVLGSVYIKPNFPGRCSHICNGGFLVALDSRGNGVGRALATSFEVAARTLGYKAIFFNLVFADNPASFALWNSLGYKQVGRVPSAKRLESGEYVDAYMMHKLL</sequence>
<dbReference type="InterPro" id="IPR052742">
    <property type="entry name" value="Mito_N-acetyltransferase"/>
</dbReference>
<accession>A0A6S8F5B5</accession>
<name>A0A6S8F5B5_9STRA</name>
<reference evidence="2" key="1">
    <citation type="submission" date="2021-01" db="EMBL/GenBank/DDBJ databases">
        <authorList>
            <person name="Corre E."/>
            <person name="Pelletier E."/>
            <person name="Niang G."/>
            <person name="Scheremetjew M."/>
            <person name="Finn R."/>
            <person name="Kale V."/>
            <person name="Holt S."/>
            <person name="Cochrane G."/>
            <person name="Meng A."/>
            <person name="Brown T."/>
            <person name="Cohen L."/>
        </authorList>
    </citation>
    <scope>NUCLEOTIDE SEQUENCE</scope>
    <source>
        <strain evidence="2">GSBS06</strain>
    </source>
</reference>
<dbReference type="PANTHER" id="PTHR43138">
    <property type="entry name" value="ACETYLTRANSFERASE, GNAT FAMILY"/>
    <property type="match status" value="1"/>
</dbReference>
<dbReference type="EMBL" id="HBIN01020082">
    <property type="protein sequence ID" value="CAE0445309.1"/>
    <property type="molecule type" value="Transcribed_RNA"/>
</dbReference>
<dbReference type="GO" id="GO:0016747">
    <property type="term" value="F:acyltransferase activity, transferring groups other than amino-acyl groups"/>
    <property type="evidence" value="ECO:0007669"/>
    <property type="project" value="InterPro"/>
</dbReference>
<organism evidence="2">
    <name type="scientific">Aplanochytrium stocchinoi</name>
    <dbReference type="NCBI Taxonomy" id="215587"/>
    <lineage>
        <taxon>Eukaryota</taxon>
        <taxon>Sar</taxon>
        <taxon>Stramenopiles</taxon>
        <taxon>Bigyra</taxon>
        <taxon>Labyrinthulomycetes</taxon>
        <taxon>Thraustochytrida</taxon>
        <taxon>Thraustochytriidae</taxon>
        <taxon>Aplanochytrium</taxon>
    </lineage>
</organism>
<dbReference type="InterPro" id="IPR016181">
    <property type="entry name" value="Acyl_CoA_acyltransferase"/>
</dbReference>
<dbReference type="SUPFAM" id="SSF55729">
    <property type="entry name" value="Acyl-CoA N-acyltransferases (Nat)"/>
    <property type="match status" value="1"/>
</dbReference>
<dbReference type="CDD" id="cd04301">
    <property type="entry name" value="NAT_SF"/>
    <property type="match status" value="1"/>
</dbReference>
<evidence type="ECO:0000313" key="3">
    <source>
        <dbReference type="EMBL" id="CAE0445309.1"/>
    </source>
</evidence>
<dbReference type="PROSITE" id="PS51186">
    <property type="entry name" value="GNAT"/>
    <property type="match status" value="1"/>
</dbReference>
<gene>
    <name evidence="2" type="ORF">ASTO00021_LOCUS15326</name>
    <name evidence="3" type="ORF">ASTO00021_LOCUS15328</name>
</gene>
<dbReference type="AlphaFoldDB" id="A0A6S8F5B5"/>
<evidence type="ECO:0000259" key="1">
    <source>
        <dbReference type="PROSITE" id="PS51186"/>
    </source>
</evidence>
<dbReference type="GO" id="GO:0005634">
    <property type="term" value="C:nucleus"/>
    <property type="evidence" value="ECO:0007669"/>
    <property type="project" value="TreeGrafter"/>
</dbReference>
<dbReference type="EMBL" id="HBIN01020080">
    <property type="protein sequence ID" value="CAE0445307.1"/>
    <property type="molecule type" value="Transcribed_RNA"/>
</dbReference>
<dbReference type="Gene3D" id="3.40.630.30">
    <property type="match status" value="1"/>
</dbReference>
<dbReference type="Pfam" id="PF00583">
    <property type="entry name" value="Acetyltransf_1"/>
    <property type="match status" value="1"/>
</dbReference>
<feature type="domain" description="N-acetyltransferase" evidence="1">
    <location>
        <begin position="43"/>
        <end position="196"/>
    </location>
</feature>
<protein>
    <recommendedName>
        <fullName evidence="1">N-acetyltransferase domain-containing protein</fullName>
    </recommendedName>
</protein>
<dbReference type="PANTHER" id="PTHR43138:SF1">
    <property type="entry name" value="N-ACETYLTRANSFERASE ACA1"/>
    <property type="match status" value="1"/>
</dbReference>
<evidence type="ECO:0000313" key="2">
    <source>
        <dbReference type="EMBL" id="CAE0445307.1"/>
    </source>
</evidence>
<dbReference type="InterPro" id="IPR000182">
    <property type="entry name" value="GNAT_dom"/>
</dbReference>